<dbReference type="InterPro" id="IPR013154">
    <property type="entry name" value="ADH-like_N"/>
</dbReference>
<dbReference type="InParanoid" id="B9S260"/>
<dbReference type="GO" id="GO:0051903">
    <property type="term" value="F:S-(hydroxymethyl)glutathione dehydrogenase [NAD(P)+] activity"/>
    <property type="evidence" value="ECO:0000318"/>
    <property type="project" value="GO_Central"/>
</dbReference>
<comment type="subunit">
    <text evidence="2">Homodimer.</text>
</comment>
<dbReference type="GO" id="GO:0046294">
    <property type="term" value="P:formaldehyde catabolic process"/>
    <property type="evidence" value="ECO:0000318"/>
    <property type="project" value="GO_Central"/>
</dbReference>
<sequence>MWRRAAAVRRGNESGRDTSGSSKINQSSATLPPTSRASKELELWRALGDKVKDLKEGDTVMPGYLGGCQECENCTSGKTNLCLKYPLPLTGLMSDGTSRMSVKGQKFYHLFSCSTWSVYPVIDVNYVVKIDPSVNLAMHPYSLVGILLDLGQHPRLPMLSKGVLLLLLDLVLLV</sequence>
<dbReference type="EC" id="1.1.1.1" evidence="7"/>
<name>B9S260_RICCO</name>
<dbReference type="AlphaFoldDB" id="B9S260"/>
<reference evidence="8" key="1">
    <citation type="journal article" date="2010" name="Nat. Biotechnol.">
        <title>Draft genome sequence of the oilseed species Ricinus communis.</title>
        <authorList>
            <person name="Chan A.P."/>
            <person name="Crabtree J."/>
            <person name="Zhao Q."/>
            <person name="Lorenzi H."/>
            <person name="Orvis J."/>
            <person name="Puiu D."/>
            <person name="Melake-Berhan A."/>
            <person name="Jones K.M."/>
            <person name="Redman J."/>
            <person name="Chen G."/>
            <person name="Cahoon E.B."/>
            <person name="Gedil M."/>
            <person name="Stanke M."/>
            <person name="Haas B.J."/>
            <person name="Wortman J.R."/>
            <person name="Fraser-Liggett C.M."/>
            <person name="Ravel J."/>
            <person name="Rabinowicz P.D."/>
        </authorList>
    </citation>
    <scope>NUCLEOTIDE SEQUENCE [LARGE SCALE GENOMIC DNA]</scope>
    <source>
        <strain evidence="8">cv. Hale</strain>
    </source>
</reference>
<keyword evidence="8" id="KW-1185">Reference proteome</keyword>
<dbReference type="GO" id="GO:0005829">
    <property type="term" value="C:cytosol"/>
    <property type="evidence" value="ECO:0000318"/>
    <property type="project" value="GO_Central"/>
</dbReference>
<evidence type="ECO:0000256" key="2">
    <source>
        <dbReference type="ARBA" id="ARBA00011738"/>
    </source>
</evidence>
<organism evidence="7 8">
    <name type="scientific">Ricinus communis</name>
    <name type="common">Castor bean</name>
    <dbReference type="NCBI Taxonomy" id="3988"/>
    <lineage>
        <taxon>Eukaryota</taxon>
        <taxon>Viridiplantae</taxon>
        <taxon>Streptophyta</taxon>
        <taxon>Embryophyta</taxon>
        <taxon>Tracheophyta</taxon>
        <taxon>Spermatophyta</taxon>
        <taxon>Magnoliopsida</taxon>
        <taxon>eudicotyledons</taxon>
        <taxon>Gunneridae</taxon>
        <taxon>Pentapetalae</taxon>
        <taxon>rosids</taxon>
        <taxon>fabids</taxon>
        <taxon>Malpighiales</taxon>
        <taxon>Euphorbiaceae</taxon>
        <taxon>Acalyphoideae</taxon>
        <taxon>Acalypheae</taxon>
        <taxon>Ricinus</taxon>
    </lineage>
</organism>
<gene>
    <name evidence="7" type="ORF">RCOM_1327830</name>
</gene>
<accession>B9S260</accession>
<dbReference type="InterPro" id="IPR011032">
    <property type="entry name" value="GroES-like_sf"/>
</dbReference>
<proteinExistence type="predicted"/>
<comment type="cofactor">
    <cofactor evidence="1">
        <name>Zn(2+)</name>
        <dbReference type="ChEBI" id="CHEBI:29105"/>
    </cofactor>
</comment>
<feature type="compositionally biased region" description="Polar residues" evidence="5">
    <location>
        <begin position="17"/>
        <end position="36"/>
    </location>
</feature>
<evidence type="ECO:0000256" key="3">
    <source>
        <dbReference type="ARBA" id="ARBA00022723"/>
    </source>
</evidence>
<protein>
    <submittedName>
        <fullName evidence="7">Alcohol dehydrogenase, putative</fullName>
        <ecNumber evidence="7">1.1.1.1</ecNumber>
    </submittedName>
</protein>
<keyword evidence="3" id="KW-0479">Metal-binding</keyword>
<feature type="region of interest" description="Disordered" evidence="5">
    <location>
        <begin position="1"/>
        <end position="37"/>
    </location>
</feature>
<feature type="domain" description="Alcohol dehydrogenase-like N-terminal" evidence="6">
    <location>
        <begin position="46"/>
        <end position="96"/>
    </location>
</feature>
<dbReference type="eggNOG" id="KOG0022">
    <property type="taxonomic scope" value="Eukaryota"/>
</dbReference>
<dbReference type="PANTHER" id="PTHR43880:SF38">
    <property type="entry name" value="ALCOHOL DEHYDROGENASE-RELATED"/>
    <property type="match status" value="1"/>
</dbReference>
<dbReference type="Proteomes" id="UP000008311">
    <property type="component" value="Unassembled WGS sequence"/>
</dbReference>
<dbReference type="STRING" id="3988.B9S260"/>
<dbReference type="GO" id="GO:0004022">
    <property type="term" value="F:alcohol dehydrogenase (NAD+) activity"/>
    <property type="evidence" value="ECO:0000318"/>
    <property type="project" value="GO_Central"/>
</dbReference>
<evidence type="ECO:0000256" key="4">
    <source>
        <dbReference type="ARBA" id="ARBA00022833"/>
    </source>
</evidence>
<evidence type="ECO:0000313" key="7">
    <source>
        <dbReference type="EMBL" id="EEF42403.1"/>
    </source>
</evidence>
<dbReference type="SUPFAM" id="SSF50129">
    <property type="entry name" value="GroES-like"/>
    <property type="match status" value="1"/>
</dbReference>
<dbReference type="EMBL" id="EQ973846">
    <property type="protein sequence ID" value="EEF42403.1"/>
    <property type="molecule type" value="Genomic_DNA"/>
</dbReference>
<dbReference type="PANTHER" id="PTHR43880">
    <property type="entry name" value="ALCOHOL DEHYDROGENASE"/>
    <property type="match status" value="1"/>
</dbReference>
<evidence type="ECO:0000313" key="8">
    <source>
        <dbReference type="Proteomes" id="UP000008311"/>
    </source>
</evidence>
<dbReference type="Pfam" id="PF08240">
    <property type="entry name" value="ADH_N"/>
    <property type="match status" value="1"/>
</dbReference>
<evidence type="ECO:0000256" key="5">
    <source>
        <dbReference type="SAM" id="MobiDB-lite"/>
    </source>
</evidence>
<keyword evidence="4" id="KW-0862">Zinc</keyword>
<dbReference type="Gene3D" id="3.90.180.10">
    <property type="entry name" value="Medium-chain alcohol dehydrogenases, catalytic domain"/>
    <property type="match status" value="1"/>
</dbReference>
<dbReference type="GO" id="GO:0008270">
    <property type="term" value="F:zinc ion binding"/>
    <property type="evidence" value="ECO:0000318"/>
    <property type="project" value="GO_Central"/>
</dbReference>
<evidence type="ECO:0000259" key="6">
    <source>
        <dbReference type="Pfam" id="PF08240"/>
    </source>
</evidence>
<evidence type="ECO:0000256" key="1">
    <source>
        <dbReference type="ARBA" id="ARBA00001947"/>
    </source>
</evidence>
<keyword evidence="7" id="KW-0560">Oxidoreductase</keyword>